<dbReference type="AlphaFoldDB" id="A0A9W9CYJ4"/>
<dbReference type="Proteomes" id="UP001140510">
    <property type="component" value="Unassembled WGS sequence"/>
</dbReference>
<organism evidence="2 3">
    <name type="scientific">Didymella pomorum</name>
    <dbReference type="NCBI Taxonomy" id="749634"/>
    <lineage>
        <taxon>Eukaryota</taxon>
        <taxon>Fungi</taxon>
        <taxon>Dikarya</taxon>
        <taxon>Ascomycota</taxon>
        <taxon>Pezizomycotina</taxon>
        <taxon>Dothideomycetes</taxon>
        <taxon>Pleosporomycetidae</taxon>
        <taxon>Pleosporales</taxon>
        <taxon>Pleosporineae</taxon>
        <taxon>Didymellaceae</taxon>
        <taxon>Didymella</taxon>
    </lineage>
</organism>
<protein>
    <submittedName>
        <fullName evidence="2">Uncharacterized protein</fullName>
    </submittedName>
</protein>
<keyword evidence="3" id="KW-1185">Reference proteome</keyword>
<gene>
    <name evidence="2" type="ORF">N0V91_011385</name>
</gene>
<accession>A0A9W9CYJ4</accession>
<evidence type="ECO:0000256" key="1">
    <source>
        <dbReference type="SAM" id="MobiDB-lite"/>
    </source>
</evidence>
<reference evidence="2" key="1">
    <citation type="submission" date="2022-10" db="EMBL/GenBank/DDBJ databases">
        <title>Tapping the CABI collections for fungal endophytes: first genome assemblies for Collariella, Neodidymelliopsis, Ascochyta clinopodiicola, Didymella pomorum, Didymosphaeria variabile, Neocosmospora piperis and Neocucurbitaria cava.</title>
        <authorList>
            <person name="Hill R."/>
        </authorList>
    </citation>
    <scope>NUCLEOTIDE SEQUENCE</scope>
    <source>
        <strain evidence="2">IMI 355091</strain>
    </source>
</reference>
<feature type="region of interest" description="Disordered" evidence="1">
    <location>
        <begin position="228"/>
        <end position="262"/>
    </location>
</feature>
<proteinExistence type="predicted"/>
<sequence length="262" mass="29024">MSTMSALRIAEVERDGVRSARPCLRHLDRYARGEIDGTCKFPPSAKNWRSYRIDNVQTYRCETCLKAGQDCVAPPDDDPEDWAALERDLQRFLAQAFPAGLPEADVDYERAGQVMDAIDTVTVRNRITKLAGEMLARIKEDHTPYHKTLTAHNGQLGLTESAQSGIYLKGRDRSNKGVLKREKRKIEELEADSEPEAALTPVKKARKAFKGRGLTLKEHDEEVKRLAEEAAAAARKKKPAARKPRGGASTRGGSRRGGASQA</sequence>
<dbReference type="EMBL" id="JAPEVA010000241">
    <property type="protein sequence ID" value="KAJ4392499.1"/>
    <property type="molecule type" value="Genomic_DNA"/>
</dbReference>
<evidence type="ECO:0000313" key="3">
    <source>
        <dbReference type="Proteomes" id="UP001140510"/>
    </source>
</evidence>
<name>A0A9W9CYJ4_9PLEO</name>
<comment type="caution">
    <text evidence="2">The sequence shown here is derived from an EMBL/GenBank/DDBJ whole genome shotgun (WGS) entry which is preliminary data.</text>
</comment>
<feature type="compositionally biased region" description="Low complexity" evidence="1">
    <location>
        <begin position="246"/>
        <end position="262"/>
    </location>
</feature>
<evidence type="ECO:0000313" key="2">
    <source>
        <dbReference type="EMBL" id="KAJ4392499.1"/>
    </source>
</evidence>
<feature type="compositionally biased region" description="Basic residues" evidence="1">
    <location>
        <begin position="234"/>
        <end position="245"/>
    </location>
</feature>